<reference evidence="1 2" key="1">
    <citation type="submission" date="2019-08" db="EMBL/GenBank/DDBJ databases">
        <title>A chromosome-level genome assembly, high-density linkage maps, and genome scans reveal the genomic architecture of hybrid incompatibilities underlying speciation via character displacement in darters (Percidae: Etheostominae).</title>
        <authorList>
            <person name="Moran R.L."/>
            <person name="Catchen J.M."/>
            <person name="Fuller R.C."/>
        </authorList>
    </citation>
    <scope>NUCLEOTIDE SEQUENCE [LARGE SCALE GENOMIC DNA]</scope>
    <source>
        <strain evidence="1">EspeVRDwgs_2016</strain>
        <tissue evidence="1">Muscle</tissue>
    </source>
</reference>
<accession>A0A5J5DPP6</accession>
<gene>
    <name evidence="1" type="ORF">FQN60_012367</name>
</gene>
<dbReference type="EMBL" id="VOFY01000002">
    <property type="protein sequence ID" value="KAA8595232.1"/>
    <property type="molecule type" value="Genomic_DNA"/>
</dbReference>
<dbReference type="Proteomes" id="UP000327493">
    <property type="component" value="Chromosome 2"/>
</dbReference>
<proteinExistence type="predicted"/>
<organism evidence="1 2">
    <name type="scientific">Etheostoma spectabile</name>
    <name type="common">orangethroat darter</name>
    <dbReference type="NCBI Taxonomy" id="54343"/>
    <lineage>
        <taxon>Eukaryota</taxon>
        <taxon>Metazoa</taxon>
        <taxon>Chordata</taxon>
        <taxon>Craniata</taxon>
        <taxon>Vertebrata</taxon>
        <taxon>Euteleostomi</taxon>
        <taxon>Actinopterygii</taxon>
        <taxon>Neopterygii</taxon>
        <taxon>Teleostei</taxon>
        <taxon>Neoteleostei</taxon>
        <taxon>Acanthomorphata</taxon>
        <taxon>Eupercaria</taxon>
        <taxon>Perciformes</taxon>
        <taxon>Percoidei</taxon>
        <taxon>Percidae</taxon>
        <taxon>Etheostomatinae</taxon>
        <taxon>Etheostoma</taxon>
    </lineage>
</organism>
<evidence type="ECO:0000313" key="1">
    <source>
        <dbReference type="EMBL" id="KAA8595232.1"/>
    </source>
</evidence>
<sequence>MKQNCIAVQLGQHAPLVRLGSPRTSPTKSGGWRGSCVLCLCCAGWCLDAA</sequence>
<dbReference type="AlphaFoldDB" id="A0A5J5DPP6"/>
<name>A0A5J5DPP6_9PERO</name>
<keyword evidence="2" id="KW-1185">Reference proteome</keyword>
<protein>
    <submittedName>
        <fullName evidence="1">Uncharacterized protein</fullName>
    </submittedName>
</protein>
<evidence type="ECO:0000313" key="2">
    <source>
        <dbReference type="Proteomes" id="UP000327493"/>
    </source>
</evidence>
<comment type="caution">
    <text evidence="1">The sequence shown here is derived from an EMBL/GenBank/DDBJ whole genome shotgun (WGS) entry which is preliminary data.</text>
</comment>